<dbReference type="Pfam" id="PF12833">
    <property type="entry name" value="HTH_18"/>
    <property type="match status" value="1"/>
</dbReference>
<evidence type="ECO:0000313" key="3">
    <source>
        <dbReference type="Proteomes" id="UP000006878"/>
    </source>
</evidence>
<feature type="domain" description="HTH araC/xylS-type" evidence="1">
    <location>
        <begin position="153"/>
        <end position="204"/>
    </location>
</feature>
<dbReference type="InterPro" id="IPR011051">
    <property type="entry name" value="RmlC_Cupin_sf"/>
</dbReference>
<dbReference type="InterPro" id="IPR018060">
    <property type="entry name" value="HTH_AraC"/>
</dbReference>
<dbReference type="Proteomes" id="UP000006878">
    <property type="component" value="Chromosome"/>
</dbReference>
<dbReference type="SMART" id="SM00342">
    <property type="entry name" value="HTH_ARAC"/>
    <property type="match status" value="1"/>
</dbReference>
<evidence type="ECO:0000259" key="1">
    <source>
        <dbReference type="PROSITE" id="PS01124"/>
    </source>
</evidence>
<dbReference type="EMBL" id="FQ311875">
    <property type="protein sequence ID" value="CBT74524.1"/>
    <property type="molecule type" value="Genomic_DNA"/>
</dbReference>
<organism evidence="2 3">
    <name type="scientific">Glutamicibacter arilaitensis (strain DSM 16368 / CIP 108037 / IAM 15318 / JCM 13566 / NCIMB 14258 / Re117)</name>
    <name type="common">Arthrobacter arilaitensis</name>
    <dbReference type="NCBI Taxonomy" id="861360"/>
    <lineage>
        <taxon>Bacteria</taxon>
        <taxon>Bacillati</taxon>
        <taxon>Actinomycetota</taxon>
        <taxon>Actinomycetes</taxon>
        <taxon>Micrococcales</taxon>
        <taxon>Micrococcaceae</taxon>
        <taxon>Glutamicibacter</taxon>
    </lineage>
</organism>
<reference evidence="3" key="2">
    <citation type="submission" date="2010-07" db="EMBL/GenBank/DDBJ databases">
        <title>Complete genome sequence of Arthrobacter arilaitensis (strain DSM 16368 / CIP 108037 / JCM 13566 / Re117).</title>
        <authorList>
            <person name="Genoscope."/>
        </authorList>
    </citation>
    <scope>NUCLEOTIDE SEQUENCE [LARGE SCALE GENOMIC DNA]</scope>
    <source>
        <strain evidence="3">DSM 16368 / CIP 108037 / IAM 15318 / JCM 13566 / Re117</strain>
    </source>
</reference>
<gene>
    <name evidence="2" type="ordered locus">AARI_02880</name>
</gene>
<dbReference type="PROSITE" id="PS01124">
    <property type="entry name" value="HTH_ARAC_FAMILY_2"/>
    <property type="match status" value="2"/>
</dbReference>
<protein>
    <submittedName>
        <fullName evidence="2">AraC-family transcriptional regulator</fullName>
    </submittedName>
</protein>
<proteinExistence type="predicted"/>
<dbReference type="Gene3D" id="1.10.10.60">
    <property type="entry name" value="Homeodomain-like"/>
    <property type="match status" value="2"/>
</dbReference>
<evidence type="ECO:0000313" key="2">
    <source>
        <dbReference type="EMBL" id="CBT74524.1"/>
    </source>
</evidence>
<accession>A0ABM9PTK8</accession>
<reference evidence="3" key="1">
    <citation type="journal article" date="2010" name="PLoS ONE">
        <title>The Arthrobacter arilaitensis Re117 genome sequence reveals its genetic adaptation to the surface of cheese.</title>
        <authorList>
            <person name="Monnet C."/>
            <person name="Loux V."/>
            <person name="Gibrat J.F."/>
            <person name="Spinnler E."/>
            <person name="Barbe V."/>
            <person name="Vacherie B."/>
            <person name="Gavory F."/>
            <person name="Gourbeyre E."/>
            <person name="Siguier P."/>
            <person name="Chandler M."/>
            <person name="Elleuch R."/>
            <person name="Irlinger F."/>
            <person name="Vallaeys T."/>
        </authorList>
    </citation>
    <scope>NUCLEOTIDE SEQUENCE</scope>
    <source>
        <strain evidence="3">DSM 16368 / CIP 108037 / IAM 15318 / JCM 13566 / Re117</strain>
    </source>
</reference>
<dbReference type="PANTHER" id="PTHR11019:SF159">
    <property type="entry name" value="TRANSCRIPTIONAL REGULATOR-RELATED"/>
    <property type="match status" value="1"/>
</dbReference>
<dbReference type="GeneID" id="303183911"/>
<sequence>MSGSRLQAPGIPGPEPVVVHWKCNLTYSIVVWVSSGTARIHLEDQVRELRAGQALWVPPYVAHMVEHDAESLALSIMVTARRGWGLGSEPVLIDVPPSHAQWMFHLMLLTLSPLHSGQVPGKRIVEMLTHFAAHKRSETPPLPLVMPRHPAARQVAARLLSDPGSELRLEDFAAQLSVSERTLRRAFRTDTGLGFRQWRQQAQLGGLDRALPLRTQQVPAFTTRWMHLTRDDLVLWALRGRASVHRLSPGDHTAAESTQALQAGQFLLVPAGQSLRVEIEQGSLLIPLPLPAGSLPADPAHRMPCQLPADYFQTMLHRAISHITLLRPVHFDRVNTLRLLEHVPNFPGLRYPRDPVLRRIAGELTTDVRGKVRAAELAARHGFSLRQLQRRWLAETGLGLRPWRQAHRFQHADALLNSGFAVPFVAAQLGFTEPGNFARAYQKLRGYRPKTATHVLPTDIF</sequence>
<name>A0ABM9PTK8_GLUAR</name>
<dbReference type="RefSeq" id="WP_013347677.1">
    <property type="nucleotide sequence ID" value="NC_014550.1"/>
</dbReference>
<feature type="domain" description="HTH araC/xylS-type" evidence="1">
    <location>
        <begin position="358"/>
        <end position="455"/>
    </location>
</feature>
<dbReference type="Gene3D" id="2.60.120.10">
    <property type="entry name" value="Jelly Rolls"/>
    <property type="match status" value="1"/>
</dbReference>
<dbReference type="InterPro" id="IPR014710">
    <property type="entry name" value="RmlC-like_jellyroll"/>
</dbReference>
<dbReference type="SUPFAM" id="SSF51182">
    <property type="entry name" value="RmlC-like cupins"/>
    <property type="match status" value="1"/>
</dbReference>
<keyword evidence="3" id="KW-1185">Reference proteome</keyword>
<dbReference type="PANTHER" id="PTHR11019">
    <property type="entry name" value="HTH-TYPE TRANSCRIPTIONAL REGULATOR NIMR"/>
    <property type="match status" value="1"/>
</dbReference>